<accession>A0AAD4MUC8</accession>
<keyword evidence="1" id="KW-0732">Signal</keyword>
<evidence type="ECO:0000313" key="3">
    <source>
        <dbReference type="Proteomes" id="UP001201812"/>
    </source>
</evidence>
<sequence length="179" mass="20558">MLFANISTKNHSITQLYSLLTLIYLFCLEQTIHALPPNGRVQQWERYFPFSSGNSVDSLSRHVTIHGKSDSKSISEPIVIEDQRPIITDAIDIKNFCILKNYIQLKSKRDDVAVKLWNWAKNLNAKNPQPNMDMDFDGTNGTMSDLEPTTIQSPTKLVGMAEKVLQSNRFRHSLRLHQW</sequence>
<protein>
    <submittedName>
        <fullName evidence="2">Uncharacterized protein</fullName>
    </submittedName>
</protein>
<feature type="chain" id="PRO_5042248568" evidence="1">
    <location>
        <begin position="35"/>
        <end position="179"/>
    </location>
</feature>
<reference evidence="2" key="1">
    <citation type="submission" date="2022-01" db="EMBL/GenBank/DDBJ databases">
        <title>Genome Sequence Resource for Two Populations of Ditylenchus destructor, the Migratory Endoparasitic Phytonematode.</title>
        <authorList>
            <person name="Zhang H."/>
            <person name="Lin R."/>
            <person name="Xie B."/>
        </authorList>
    </citation>
    <scope>NUCLEOTIDE SEQUENCE</scope>
    <source>
        <strain evidence="2">BazhouSP</strain>
    </source>
</reference>
<evidence type="ECO:0000313" key="2">
    <source>
        <dbReference type="EMBL" id="KAI1704041.1"/>
    </source>
</evidence>
<evidence type="ECO:0000256" key="1">
    <source>
        <dbReference type="SAM" id="SignalP"/>
    </source>
</evidence>
<dbReference type="AlphaFoldDB" id="A0AAD4MUC8"/>
<comment type="caution">
    <text evidence="2">The sequence shown here is derived from an EMBL/GenBank/DDBJ whole genome shotgun (WGS) entry which is preliminary data.</text>
</comment>
<name>A0AAD4MUC8_9BILA</name>
<dbReference type="EMBL" id="JAKKPZ010000073">
    <property type="protein sequence ID" value="KAI1704041.1"/>
    <property type="molecule type" value="Genomic_DNA"/>
</dbReference>
<dbReference type="Proteomes" id="UP001201812">
    <property type="component" value="Unassembled WGS sequence"/>
</dbReference>
<proteinExistence type="predicted"/>
<keyword evidence="3" id="KW-1185">Reference proteome</keyword>
<organism evidence="2 3">
    <name type="scientific">Ditylenchus destructor</name>
    <dbReference type="NCBI Taxonomy" id="166010"/>
    <lineage>
        <taxon>Eukaryota</taxon>
        <taxon>Metazoa</taxon>
        <taxon>Ecdysozoa</taxon>
        <taxon>Nematoda</taxon>
        <taxon>Chromadorea</taxon>
        <taxon>Rhabditida</taxon>
        <taxon>Tylenchina</taxon>
        <taxon>Tylenchomorpha</taxon>
        <taxon>Sphaerularioidea</taxon>
        <taxon>Anguinidae</taxon>
        <taxon>Anguininae</taxon>
        <taxon>Ditylenchus</taxon>
    </lineage>
</organism>
<gene>
    <name evidence="2" type="ORF">DdX_14542</name>
</gene>
<feature type="signal peptide" evidence="1">
    <location>
        <begin position="1"/>
        <end position="34"/>
    </location>
</feature>